<dbReference type="GeneID" id="20081971"/>
<dbReference type="VEuPathDB" id="FungiDB:H310_04921"/>
<organism evidence="1">
    <name type="scientific">Aphanomyces invadans</name>
    <dbReference type="NCBI Taxonomy" id="157072"/>
    <lineage>
        <taxon>Eukaryota</taxon>
        <taxon>Sar</taxon>
        <taxon>Stramenopiles</taxon>
        <taxon>Oomycota</taxon>
        <taxon>Saprolegniomycetes</taxon>
        <taxon>Saprolegniales</taxon>
        <taxon>Verrucalvaceae</taxon>
        <taxon>Aphanomyces</taxon>
    </lineage>
</organism>
<name>A0A024UBB0_9STRA</name>
<gene>
    <name evidence="1" type="ORF">H310_04921</name>
</gene>
<protein>
    <submittedName>
        <fullName evidence="1">Uncharacterized protein</fullName>
    </submittedName>
</protein>
<sequence>MQIAADAVASTAPTPSMFEQGQVLLMQLQHLGHALRHHQPNHATLLRAVISAMRLVRECVNKDLANEFGHNLASKTSAYVSKLIQRCQDDAGITCPDAACVRADRSALVHQELKAIDGLANSPFFLSPRTQGTLRDIVKYLRRQEETRSFHVQLLECQLKSTSTYAVSTFAYGSTPLFTWIDLFKTPLLTDCVARIQAAPHPSACTLFGSSTGSLVFYTALLCKTPFEASKSSHFSRMLLSRPNGASISTSALLLNAKTC</sequence>
<dbReference type="OrthoDB" id="206420at2759"/>
<dbReference type="AlphaFoldDB" id="A0A024UBB0"/>
<proteinExistence type="predicted"/>
<accession>A0A024UBB0</accession>
<evidence type="ECO:0000313" key="1">
    <source>
        <dbReference type="EMBL" id="ETW03465.1"/>
    </source>
</evidence>
<reference evidence="1" key="1">
    <citation type="submission" date="2013-12" db="EMBL/GenBank/DDBJ databases">
        <title>The Genome Sequence of Aphanomyces invadans NJM9701.</title>
        <authorList>
            <consortium name="The Broad Institute Genomics Platform"/>
            <person name="Russ C."/>
            <person name="Tyler B."/>
            <person name="van West P."/>
            <person name="Dieguez-Uribeondo J."/>
            <person name="Young S.K."/>
            <person name="Zeng Q."/>
            <person name="Gargeya S."/>
            <person name="Fitzgerald M."/>
            <person name="Abouelleil A."/>
            <person name="Alvarado L."/>
            <person name="Chapman S.B."/>
            <person name="Gainer-Dewar J."/>
            <person name="Goldberg J."/>
            <person name="Griggs A."/>
            <person name="Gujja S."/>
            <person name="Hansen M."/>
            <person name="Howarth C."/>
            <person name="Imamovic A."/>
            <person name="Ireland A."/>
            <person name="Larimer J."/>
            <person name="McCowan C."/>
            <person name="Murphy C."/>
            <person name="Pearson M."/>
            <person name="Poon T.W."/>
            <person name="Priest M."/>
            <person name="Roberts A."/>
            <person name="Saif S."/>
            <person name="Shea T."/>
            <person name="Sykes S."/>
            <person name="Wortman J."/>
            <person name="Nusbaum C."/>
            <person name="Birren B."/>
        </authorList>
    </citation>
    <scope>NUCLEOTIDE SEQUENCE [LARGE SCALE GENOMIC DNA]</scope>
    <source>
        <strain evidence="1">NJM9701</strain>
    </source>
</reference>
<dbReference type="EMBL" id="KI913959">
    <property type="protein sequence ID" value="ETW03465.1"/>
    <property type="molecule type" value="Genomic_DNA"/>
</dbReference>
<dbReference type="RefSeq" id="XP_008867694.1">
    <property type="nucleotide sequence ID" value="XM_008869472.1"/>
</dbReference>